<dbReference type="InterPro" id="IPR018626">
    <property type="entry name" value="LCHN/Anr2"/>
</dbReference>
<dbReference type="RefSeq" id="XP_064766936.1">
    <property type="nucleotide sequence ID" value="XM_064911182.1"/>
</dbReference>
<dbReference type="GeneID" id="90036694"/>
<dbReference type="PANTHER" id="PTHR28153">
    <property type="entry name" value="PROTEIN, PUTATIVE-RELATED"/>
    <property type="match status" value="1"/>
</dbReference>
<dbReference type="EMBL" id="JBBJBU010000010">
    <property type="protein sequence ID" value="KAK7203903.1"/>
    <property type="molecule type" value="Genomic_DNA"/>
</dbReference>
<accession>A0ABR1F234</accession>
<protein>
    <recommendedName>
        <fullName evidence="2">DUF4484 domain-containing protein</fullName>
    </recommendedName>
</protein>
<sequence>MPTPAESLATVPEASASAASASAAAAPPTAAASAEAGDSAGSNSRPLRDGAAQAPLPNTPPPIVALFLIRFDTRRGYVIDWSRTSSPAITLDSIEYKAFPSGLHHFKSDVIYFMHGEYYSGVSVFLRIDTDNAAERFARMYSLGVLVPSGLVKRGKSTAGAGRLGRSWGHVDGLKQLLDDYSRNAEDFQPLEAYFKEFGLSASDSASTSASSTSASETAIYNPPRRPFELNSSKIKFQPSQLQQTQPQPQQQPSTIASSDNDTFSQSFSGAAPILPKSHPAHSLPSFLDTFGPLVFKIWKAALARERILIVGDIPLEQGCNFVYDIAILANIPQAISEMLPIPAYRIRPLFSVGLNDIDYLRSLSNLTPAEGARQRKPRPFYGWIAYTTDKLLQEKKDLYDVVVKLPPMAASISAAASAAISTSSRPASPHSLNAYSAVYHPVTETIQEKIRYPAIYYESNPKERLKASIRDMRRFQSLEAQIGNSIDPRHRWYQRFYQDLEVAEEEAEYVNLERRVSLSSSSTDEFSAHTDRRRRRPPSSETMALLAASENITAAASEDEIYNDDPELFFSTKTDLATEQPSWKQLTWLGFLWWASAGEEARIDEEEVAETNARGLVNNETTTSLDRQAAHIERGTRPLLLDDSISRSSSVATTPMALSNEESFTYISPFQDISQLDEAFMRRMSATKQDRRRSSVSDDEEVEGAAMIAAAIESSKQVSIIAFFHRFTARIFSELSRMVQEQNLVIQKLEPAARRRRSASTAAQAPSVMEAKQTLWISKVDMLAMGLDPWSESDSRFVSTIVERWWGGQIESRRDNEFLNSITFCC</sequence>
<organism evidence="3 4">
    <name type="scientific">Myxozyma melibiosi</name>
    <dbReference type="NCBI Taxonomy" id="54550"/>
    <lineage>
        <taxon>Eukaryota</taxon>
        <taxon>Fungi</taxon>
        <taxon>Dikarya</taxon>
        <taxon>Ascomycota</taxon>
        <taxon>Saccharomycotina</taxon>
        <taxon>Lipomycetes</taxon>
        <taxon>Lipomycetales</taxon>
        <taxon>Lipomycetaceae</taxon>
        <taxon>Myxozyma</taxon>
    </lineage>
</organism>
<dbReference type="PANTHER" id="PTHR28153:SF1">
    <property type="entry name" value="DUF4484 DOMAIN-CONTAINING PROTEIN"/>
    <property type="match status" value="1"/>
</dbReference>
<keyword evidence="4" id="KW-1185">Reference proteome</keyword>
<evidence type="ECO:0000256" key="1">
    <source>
        <dbReference type="SAM" id="MobiDB-lite"/>
    </source>
</evidence>
<feature type="region of interest" description="Disordered" evidence="1">
    <location>
        <begin position="238"/>
        <end position="263"/>
    </location>
</feature>
<dbReference type="Pfam" id="PF09804">
    <property type="entry name" value="DENND11"/>
    <property type="match status" value="1"/>
</dbReference>
<proteinExistence type="predicted"/>
<evidence type="ECO:0000259" key="2">
    <source>
        <dbReference type="Pfam" id="PF14831"/>
    </source>
</evidence>
<feature type="region of interest" description="Disordered" evidence="1">
    <location>
        <begin position="27"/>
        <end position="56"/>
    </location>
</feature>
<dbReference type="Pfam" id="PF14831">
    <property type="entry name" value="DUF4484"/>
    <property type="match status" value="1"/>
</dbReference>
<comment type="caution">
    <text evidence="3">The sequence shown here is derived from an EMBL/GenBank/DDBJ whole genome shotgun (WGS) entry which is preliminary data.</text>
</comment>
<feature type="compositionally biased region" description="Low complexity" evidence="1">
    <location>
        <begin position="238"/>
        <end position="255"/>
    </location>
</feature>
<feature type="domain" description="DUF4484" evidence="2">
    <location>
        <begin position="580"/>
        <end position="809"/>
    </location>
</feature>
<reference evidence="3 4" key="1">
    <citation type="submission" date="2024-03" db="EMBL/GenBank/DDBJ databases">
        <title>Genome-scale model development and genomic sequencing of the oleaginous clade Lipomyces.</title>
        <authorList>
            <consortium name="Lawrence Berkeley National Laboratory"/>
            <person name="Czajka J.J."/>
            <person name="Han Y."/>
            <person name="Kim J."/>
            <person name="Mondo S.J."/>
            <person name="Hofstad B.A."/>
            <person name="Robles A."/>
            <person name="Haridas S."/>
            <person name="Riley R."/>
            <person name="LaButti K."/>
            <person name="Pangilinan J."/>
            <person name="Andreopoulos W."/>
            <person name="Lipzen A."/>
            <person name="Yan J."/>
            <person name="Wang M."/>
            <person name="Ng V."/>
            <person name="Grigoriev I.V."/>
            <person name="Spatafora J.W."/>
            <person name="Magnuson J.K."/>
            <person name="Baker S.E."/>
            <person name="Pomraning K.R."/>
        </authorList>
    </citation>
    <scope>NUCLEOTIDE SEQUENCE [LARGE SCALE GENOMIC DNA]</scope>
    <source>
        <strain evidence="3 4">Phaff 52-87</strain>
    </source>
</reference>
<dbReference type="InterPro" id="IPR028115">
    <property type="entry name" value="DUF4484"/>
</dbReference>
<feature type="region of interest" description="Disordered" evidence="1">
    <location>
        <begin position="522"/>
        <end position="543"/>
    </location>
</feature>
<name>A0ABR1F234_9ASCO</name>
<dbReference type="InterPro" id="IPR053056">
    <property type="entry name" value="Lipid_Metab_Assoc_Protein"/>
</dbReference>
<dbReference type="Proteomes" id="UP001498771">
    <property type="component" value="Unassembled WGS sequence"/>
</dbReference>
<feature type="compositionally biased region" description="Low complexity" evidence="1">
    <location>
        <begin position="27"/>
        <end position="42"/>
    </location>
</feature>
<evidence type="ECO:0000313" key="4">
    <source>
        <dbReference type="Proteomes" id="UP001498771"/>
    </source>
</evidence>
<evidence type="ECO:0000313" key="3">
    <source>
        <dbReference type="EMBL" id="KAK7203903.1"/>
    </source>
</evidence>
<gene>
    <name evidence="3" type="ORF">BZA70DRAFT_268825</name>
</gene>